<protein>
    <submittedName>
        <fullName evidence="6">Uncharacterized protein</fullName>
    </submittedName>
</protein>
<comment type="caution">
    <text evidence="6">The sequence shown here is derived from an EMBL/GenBank/DDBJ whole genome shotgun (WGS) entry which is preliminary data.</text>
</comment>
<feature type="region of interest" description="Disordered" evidence="3">
    <location>
        <begin position="722"/>
        <end position="754"/>
    </location>
</feature>
<dbReference type="GO" id="GO:0015074">
    <property type="term" value="P:DNA integration"/>
    <property type="evidence" value="ECO:0007669"/>
    <property type="project" value="InterPro"/>
</dbReference>
<feature type="coiled-coil region" evidence="2">
    <location>
        <begin position="635"/>
        <end position="662"/>
    </location>
</feature>
<dbReference type="InterPro" id="IPR001878">
    <property type="entry name" value="Znf_CCHC"/>
</dbReference>
<keyword evidence="1" id="KW-0863">Zinc-finger</keyword>
<dbReference type="SUPFAM" id="SSF57756">
    <property type="entry name" value="Retrovirus zinc finger-like domains"/>
    <property type="match status" value="1"/>
</dbReference>
<organism evidence="6">
    <name type="scientific">Tanacetum cinerariifolium</name>
    <name type="common">Dalmatian daisy</name>
    <name type="synonym">Chrysanthemum cinerariifolium</name>
    <dbReference type="NCBI Taxonomy" id="118510"/>
    <lineage>
        <taxon>Eukaryota</taxon>
        <taxon>Viridiplantae</taxon>
        <taxon>Streptophyta</taxon>
        <taxon>Embryophyta</taxon>
        <taxon>Tracheophyta</taxon>
        <taxon>Spermatophyta</taxon>
        <taxon>Magnoliopsida</taxon>
        <taxon>eudicotyledons</taxon>
        <taxon>Gunneridae</taxon>
        <taxon>Pentapetalae</taxon>
        <taxon>asterids</taxon>
        <taxon>campanulids</taxon>
        <taxon>Asterales</taxon>
        <taxon>Asteraceae</taxon>
        <taxon>Asteroideae</taxon>
        <taxon>Anthemideae</taxon>
        <taxon>Anthemidinae</taxon>
        <taxon>Tanacetum</taxon>
    </lineage>
</organism>
<dbReference type="Pfam" id="PF05623">
    <property type="entry name" value="DUF789"/>
    <property type="match status" value="1"/>
</dbReference>
<feature type="compositionally biased region" description="Polar residues" evidence="3">
    <location>
        <begin position="189"/>
        <end position="201"/>
    </location>
</feature>
<dbReference type="PANTHER" id="PTHR31343:SF65">
    <property type="entry name" value="DUF789 DOMAIN-CONTAINING PROTEIN"/>
    <property type="match status" value="1"/>
</dbReference>
<evidence type="ECO:0000256" key="3">
    <source>
        <dbReference type="SAM" id="MobiDB-lite"/>
    </source>
</evidence>
<evidence type="ECO:0000256" key="2">
    <source>
        <dbReference type="SAM" id="Coils"/>
    </source>
</evidence>
<feature type="compositionally biased region" description="Polar residues" evidence="3">
    <location>
        <begin position="809"/>
        <end position="818"/>
    </location>
</feature>
<feature type="compositionally biased region" description="Polar residues" evidence="3">
    <location>
        <begin position="741"/>
        <end position="754"/>
    </location>
</feature>
<feature type="region of interest" description="Disordered" evidence="3">
    <location>
        <begin position="1149"/>
        <end position="1181"/>
    </location>
</feature>
<evidence type="ECO:0000313" key="6">
    <source>
        <dbReference type="EMBL" id="GEU83725.1"/>
    </source>
</evidence>
<dbReference type="GO" id="GO:0003676">
    <property type="term" value="F:nucleic acid binding"/>
    <property type="evidence" value="ECO:0007669"/>
    <property type="project" value="InterPro"/>
</dbReference>
<feature type="region of interest" description="Disordered" evidence="3">
    <location>
        <begin position="563"/>
        <end position="582"/>
    </location>
</feature>
<evidence type="ECO:0000256" key="1">
    <source>
        <dbReference type="PROSITE-ProRule" id="PRU00047"/>
    </source>
</evidence>
<dbReference type="PANTHER" id="PTHR31343">
    <property type="entry name" value="T15D22.8"/>
    <property type="match status" value="1"/>
</dbReference>
<gene>
    <name evidence="6" type="ORF">Tci_055703</name>
</gene>
<dbReference type="Gene3D" id="3.30.420.10">
    <property type="entry name" value="Ribonuclease H-like superfamily/Ribonuclease H"/>
    <property type="match status" value="1"/>
</dbReference>
<dbReference type="Pfam" id="PF14223">
    <property type="entry name" value="Retrotran_gag_2"/>
    <property type="match status" value="2"/>
</dbReference>
<dbReference type="EMBL" id="BKCJ010008739">
    <property type="protein sequence ID" value="GEU83725.1"/>
    <property type="molecule type" value="Genomic_DNA"/>
</dbReference>
<feature type="region of interest" description="Disordered" evidence="3">
    <location>
        <begin position="189"/>
        <end position="221"/>
    </location>
</feature>
<dbReference type="InterPro" id="IPR008507">
    <property type="entry name" value="DUF789"/>
</dbReference>
<proteinExistence type="predicted"/>
<dbReference type="Gene3D" id="4.10.60.10">
    <property type="entry name" value="Zinc finger, CCHC-type"/>
    <property type="match status" value="1"/>
</dbReference>
<accession>A0A6L2NGF2</accession>
<dbReference type="PROSITE" id="PS50158">
    <property type="entry name" value="ZF_CCHC"/>
    <property type="match status" value="1"/>
</dbReference>
<feature type="region of interest" description="Disordered" evidence="3">
    <location>
        <begin position="1420"/>
        <end position="1443"/>
    </location>
</feature>
<feature type="region of interest" description="Disordered" evidence="3">
    <location>
        <begin position="1667"/>
        <end position="1696"/>
    </location>
</feature>
<dbReference type="Pfam" id="PF25597">
    <property type="entry name" value="SH3_retrovirus"/>
    <property type="match status" value="1"/>
</dbReference>
<feature type="region of interest" description="Disordered" evidence="3">
    <location>
        <begin position="772"/>
        <end position="867"/>
    </location>
</feature>
<evidence type="ECO:0000259" key="4">
    <source>
        <dbReference type="PROSITE" id="PS50158"/>
    </source>
</evidence>
<name>A0A6L2NGF2_TANCI</name>
<feature type="compositionally biased region" description="Polar residues" evidence="3">
    <location>
        <begin position="838"/>
        <end position="867"/>
    </location>
</feature>
<dbReference type="Pfam" id="PF00098">
    <property type="entry name" value="zf-CCHC"/>
    <property type="match status" value="1"/>
</dbReference>
<keyword evidence="2" id="KW-0175">Coiled coil</keyword>
<feature type="domain" description="CCHC-type" evidence="4">
    <location>
        <begin position="229"/>
        <end position="245"/>
    </location>
</feature>
<dbReference type="SMART" id="SM00343">
    <property type="entry name" value="ZnF_C2HC"/>
    <property type="match status" value="1"/>
</dbReference>
<feature type="compositionally biased region" description="Basic and acidic residues" evidence="3">
    <location>
        <begin position="202"/>
        <end position="221"/>
    </location>
</feature>
<dbReference type="InterPro" id="IPR057670">
    <property type="entry name" value="SH3_retrovirus"/>
</dbReference>
<dbReference type="InterPro" id="IPR012337">
    <property type="entry name" value="RNaseH-like_sf"/>
</dbReference>
<feature type="domain" description="Integrase catalytic" evidence="5">
    <location>
        <begin position="923"/>
        <end position="1015"/>
    </location>
</feature>
<dbReference type="GO" id="GO:0008270">
    <property type="term" value="F:zinc ion binding"/>
    <property type="evidence" value="ECO:0007669"/>
    <property type="project" value="UniProtKB-KW"/>
</dbReference>
<dbReference type="PROSITE" id="PS50994">
    <property type="entry name" value="INTEGRASE"/>
    <property type="match status" value="1"/>
</dbReference>
<keyword evidence="1" id="KW-0862">Zinc</keyword>
<feature type="compositionally biased region" description="Basic and acidic residues" evidence="3">
    <location>
        <begin position="1671"/>
        <end position="1685"/>
    </location>
</feature>
<dbReference type="InterPro" id="IPR001584">
    <property type="entry name" value="Integrase_cat-core"/>
</dbReference>
<evidence type="ECO:0000259" key="5">
    <source>
        <dbReference type="PROSITE" id="PS50994"/>
    </source>
</evidence>
<dbReference type="InterPro" id="IPR036875">
    <property type="entry name" value="Znf_CCHC_sf"/>
</dbReference>
<sequence length="1888" mass="213908">MNAPPTLKDPKFWTVEEKKTRKIDRLARSLLIQGLPNDIYSLIDSNETAKDLWDALERRIRGSEYGKQDRKAAILYEYETFKDIEGEQLLDTYLRYLQMINDLKKYCYKKDNCDVNDALGYKKKAVVINSDPLALVVEKMNVSKRKEKVVVSSDSEGSGEDDFSELKKITALLAKAFIRRKFYSKPTNNNLRTSSNFQSANKKQEFVKSKDKKVDRKADEKKRHMSKVKCYNCKKEGHFAKDCKKAKVKDYNYYKTKMLLAKKDSNEQVLLTEDQAWMESNSDFDQEINANIVFMAQIAMKKREATAGKIALLLMSRRNCQSKSDDSYAKVSYMVPASAASAETTDAASDGTSKKKGRTVTVTADDMQKRKNDVKARTTLLLSLPDEHQLRFTEGTETLEQTFNRLQVIISQLQFMDIEIEQDDLNQKFLTSLAPEWLMHTILWRNKSDLDTMSLDDLYNHLKVYESKVQKKSEPNPQNMAFISSAKHSRGNEDVTTASVSTASTNVPTASTNIGAASDTTCAYISSQSSGSQIKFEDINQIDKDDLEEIDIKWNMALLSMRADKAPRSQDRGRRDNYRQGSKVEEQALKALMAIDGNISYRYKLGLAQVESRLVEHREREIKYCEKIRGLELEVEFKTNSLECLAKKLETLKKEKEGLDGKLAGFQTASKDLNSLFESQRLDKNKEGLGYNVVPPHPAQIYSSSKKDMSWTGLPEFKDDTVTDYSRPAPTIESFPDDAQNRNPSVTKTEASTSTISPKSFIKFVKAKDSPTTSKTYKVKTAKKSPVKYAEQCRKPTQKPNKKGEKGTSRSQNNTRKSFTPRPTVHKPYGPSMRPMRSNMNGSRPNKTSFNKPAHSYTNRPFQKTSAVRSQYRAPWVPTISRNFFTVNGKFSTSNRKVPTGGTKFHTANMGKKKSCKALNLCDNGGEFRNKEMNDFYSQKGIKREFSNARTPQQNGVAERRNKTLIEAARIMLADAKLPITFWAKAVNTACYVQNRVLVNKSQNKTPYELFNGRTHAIGFLKPFSCHVMILNTLDNLGKFKENRDESYFIGYSMSSKAFRVFNKRTRKVEENLHVEFLENKAIKKGAGPNWLFDINSLTKSMNYMSVDACTNSTNISGTKDAASQEVKKDVSSLRYIALPNWVHDTLLESSSSKPQDDCTTDVPKSSGNSNPTATSTNPPANQLETLIVETLIPIVSSPVPTACFTDSPELSSNARLISKRVANQVEKPSLDNILTLANWFEDILGVTTNSDESNGVEADVSNMEITITASPTPTLRIYKDHPKSQIIGPVNTLIQTRNKSKEMDEESTRPSLLDIPTTLYRLWGCMRSNVFLVLFIETRSLAEFLSTDLPTTYKGLMEKTYTWIEAKEGIGIRVVDSHTSNHREDDFMPLETIRRFLGVIGSRSLSSLGEAFEPNKRPFYTRKQQSSSSSYQRNRNPKDWEACSREGGEEYDAYDPFHIAMMTIICIYVFWGPLFMYTRILAGKPQLRYRNSYTTQNGCDGGMFDELFKFIHELGGAGLQFGRSRGGEDRFYNPAKARRNRQDNNIKDNLRRAQSDVTSTRTMTSSDPVIKPVESPVVCNLERFLESVTPSVIAQYQSKRGMGGWMNQEERQPYFLLGDLWESFKEWSAYGAGVPLILNDSDSVVQYYVPYLSGIQLYMDPLKSSAKSRQHSEDSDADSFRDSSSDVSSDNDLPKSEISHRLDQLSLNYQHALQEGFSSDEGESTRPQGCLSFEYMEHNQPWGREPLTDKILDLARCFPELKSIKSCDLLPSSWLSVAWYPIYRIPMGPTLKDLDACFLTYHSLHTPITGNQCEHPPTVLNPGETDGVPKISLPVFGLASYKLKAPLWINNERLLLSTLLQAADNWLANLQVSLVSISLLRLIWLKF</sequence>
<reference evidence="6" key="1">
    <citation type="journal article" date="2019" name="Sci. Rep.">
        <title>Draft genome of Tanacetum cinerariifolium, the natural source of mosquito coil.</title>
        <authorList>
            <person name="Yamashiro T."/>
            <person name="Shiraishi A."/>
            <person name="Satake H."/>
            <person name="Nakayama K."/>
        </authorList>
    </citation>
    <scope>NUCLEOTIDE SEQUENCE</scope>
</reference>
<feature type="compositionally biased region" description="Basic residues" evidence="3">
    <location>
        <begin position="777"/>
        <end position="786"/>
    </location>
</feature>
<feature type="compositionally biased region" description="Polar residues" evidence="3">
    <location>
        <begin position="1163"/>
        <end position="1181"/>
    </location>
</feature>
<dbReference type="SUPFAM" id="SSF53098">
    <property type="entry name" value="Ribonuclease H-like"/>
    <property type="match status" value="1"/>
</dbReference>
<dbReference type="InterPro" id="IPR036397">
    <property type="entry name" value="RNaseH_sf"/>
</dbReference>
<keyword evidence="1" id="KW-0479">Metal-binding</keyword>